<dbReference type="SUPFAM" id="SSF56601">
    <property type="entry name" value="beta-lactamase/transpeptidase-like"/>
    <property type="match status" value="1"/>
</dbReference>
<dbReference type="GO" id="GO:0004553">
    <property type="term" value="F:hydrolase activity, hydrolyzing O-glycosyl compounds"/>
    <property type="evidence" value="ECO:0007669"/>
    <property type="project" value="InterPro"/>
</dbReference>
<keyword evidence="1" id="KW-0378">Hydrolase</keyword>
<dbReference type="Proteomes" id="UP000248198">
    <property type="component" value="Unassembled WGS sequence"/>
</dbReference>
<dbReference type="Gene3D" id="3.40.710.10">
    <property type="entry name" value="DD-peptidase/beta-lactamase superfamily"/>
    <property type="match status" value="1"/>
</dbReference>
<sequence>MNKRTSRTKNLFKILGICFIAGFTLSACAQEHKKNEARLNTINTIIKSTVLLNNQQNLIPLMSLEKKNIASVDLGFSAQGVLDSLLNKYTKVSPFHAANYKDAATLDDLEDDLKYFNTVIISITDQDASNLRYQNFINSIAKSKQVVVALFGEGNGLRAFDQLSAPLLWSVQKDADAASVAAQIIFGGIPVSQKLAFSYSGKYTAGSGFSTQATRLKYTLPEDAGVNADDLSEINSIAAEAINAKAAPGMVVLVAKDGKVIFNKAYGKHTYDADALADQVSDIFDLASVTKITATTPAVMRLVEENKLKLDTNIGAYIPKARNTPMNGIQVREVMLHQAGFIPYIPFHDYIKPADHSSDSSAAFPTKVADGYYVRKDYFKDVMWPKMLNAPIKTRGSYVYSDISMYVMKEIVERISGAPLNKYTADNFYTPLGMQTAGFLPRNRFSKDQIIPTENDLYFRKTLLVGYVHDQGAALAGGVSGHAGLFASANDMAIMYQMLLNKGTYGGQEYFKPQTVDMFTAKQSNVSRRGLGFDRWDPDASKHYPSELASPQTYGHTGYTGTCVWVDPSRGLVYIFLSNRVNPGVTETLSRLKIRGRIQDVINKAIDQGKN</sequence>
<dbReference type="InterPro" id="IPR001466">
    <property type="entry name" value="Beta-lactam-related"/>
</dbReference>
<evidence type="ECO:0000313" key="4">
    <source>
        <dbReference type="EMBL" id="PYF70728.1"/>
    </source>
</evidence>
<dbReference type="InterPro" id="IPR050789">
    <property type="entry name" value="Diverse_Enzym_Activities"/>
</dbReference>
<dbReference type="OrthoDB" id="9805821at2"/>
<dbReference type="GO" id="GO:0005975">
    <property type="term" value="P:carbohydrate metabolic process"/>
    <property type="evidence" value="ECO:0007669"/>
    <property type="project" value="InterPro"/>
</dbReference>
<gene>
    <name evidence="4" type="ORF">B0O44_108156</name>
</gene>
<evidence type="ECO:0000256" key="1">
    <source>
        <dbReference type="ARBA" id="ARBA00022801"/>
    </source>
</evidence>
<dbReference type="InterPro" id="IPR012338">
    <property type="entry name" value="Beta-lactam/transpept-like"/>
</dbReference>
<dbReference type="PANTHER" id="PTHR43283:SF11">
    <property type="entry name" value="BETA-LACTAMASE-RELATED DOMAIN-CONTAINING PROTEIN"/>
    <property type="match status" value="1"/>
</dbReference>
<feature type="signal peptide" evidence="2">
    <location>
        <begin position="1"/>
        <end position="29"/>
    </location>
</feature>
<proteinExistence type="predicted"/>
<reference evidence="4 5" key="1">
    <citation type="submission" date="2018-06" db="EMBL/GenBank/DDBJ databases">
        <title>Genomic Encyclopedia of Archaeal and Bacterial Type Strains, Phase II (KMG-II): from individual species to whole genera.</title>
        <authorList>
            <person name="Goeker M."/>
        </authorList>
    </citation>
    <scope>NUCLEOTIDE SEQUENCE [LARGE SCALE GENOMIC DNA]</scope>
    <source>
        <strain evidence="4 5">DSM 27372</strain>
    </source>
</reference>
<evidence type="ECO:0000256" key="2">
    <source>
        <dbReference type="SAM" id="SignalP"/>
    </source>
</evidence>
<dbReference type="RefSeq" id="WP_110833942.1">
    <property type="nucleotide sequence ID" value="NZ_QKLU01000008.1"/>
</dbReference>
<feature type="chain" id="PRO_5016248556" evidence="2">
    <location>
        <begin position="30"/>
        <end position="611"/>
    </location>
</feature>
<dbReference type="AlphaFoldDB" id="A0A318UMK2"/>
<evidence type="ECO:0000259" key="3">
    <source>
        <dbReference type="Pfam" id="PF00144"/>
    </source>
</evidence>
<protein>
    <submittedName>
        <fullName evidence="4">CubicO group peptidase (Beta-lactamase class C family)</fullName>
    </submittedName>
</protein>
<name>A0A318UMK2_9SPHI</name>
<dbReference type="PROSITE" id="PS51257">
    <property type="entry name" value="PROKAR_LIPOPROTEIN"/>
    <property type="match status" value="1"/>
</dbReference>
<dbReference type="EMBL" id="QKLU01000008">
    <property type="protein sequence ID" value="PYF70728.1"/>
    <property type="molecule type" value="Genomic_DNA"/>
</dbReference>
<evidence type="ECO:0000313" key="5">
    <source>
        <dbReference type="Proteomes" id="UP000248198"/>
    </source>
</evidence>
<accession>A0A318UMK2</accession>
<dbReference type="InterPro" id="IPR036881">
    <property type="entry name" value="Glyco_hydro_3_C_sf"/>
</dbReference>
<dbReference type="Gene3D" id="3.40.50.1700">
    <property type="entry name" value="Glycoside hydrolase family 3 C-terminal domain"/>
    <property type="match status" value="1"/>
</dbReference>
<comment type="caution">
    <text evidence="4">The sequence shown here is derived from an EMBL/GenBank/DDBJ whole genome shotgun (WGS) entry which is preliminary data.</text>
</comment>
<keyword evidence="2" id="KW-0732">Signal</keyword>
<organism evidence="4 5">
    <name type="scientific">Pedobacter nutrimenti</name>
    <dbReference type="NCBI Taxonomy" id="1241337"/>
    <lineage>
        <taxon>Bacteria</taxon>
        <taxon>Pseudomonadati</taxon>
        <taxon>Bacteroidota</taxon>
        <taxon>Sphingobacteriia</taxon>
        <taxon>Sphingobacteriales</taxon>
        <taxon>Sphingobacteriaceae</taxon>
        <taxon>Pedobacter</taxon>
    </lineage>
</organism>
<dbReference type="PANTHER" id="PTHR43283">
    <property type="entry name" value="BETA-LACTAMASE-RELATED"/>
    <property type="match status" value="1"/>
</dbReference>
<feature type="domain" description="Beta-lactamase-related" evidence="3">
    <location>
        <begin position="240"/>
        <end position="585"/>
    </location>
</feature>
<dbReference type="Pfam" id="PF00144">
    <property type="entry name" value="Beta-lactamase"/>
    <property type="match status" value="1"/>
</dbReference>
<keyword evidence="5" id="KW-1185">Reference proteome</keyword>